<organism evidence="3 4">
    <name type="scientific">Acidisarcina polymorpha</name>
    <dbReference type="NCBI Taxonomy" id="2211140"/>
    <lineage>
        <taxon>Bacteria</taxon>
        <taxon>Pseudomonadati</taxon>
        <taxon>Acidobacteriota</taxon>
        <taxon>Terriglobia</taxon>
        <taxon>Terriglobales</taxon>
        <taxon>Acidobacteriaceae</taxon>
        <taxon>Acidisarcina</taxon>
    </lineage>
</organism>
<dbReference type="Proteomes" id="UP000253606">
    <property type="component" value="Chromosome"/>
</dbReference>
<feature type="domain" description="AB hydrolase-1" evidence="2">
    <location>
        <begin position="30"/>
        <end position="279"/>
    </location>
</feature>
<dbReference type="AlphaFoldDB" id="A0A2Z5FSX1"/>
<name>A0A2Z5FSX1_9BACT</name>
<dbReference type="InterPro" id="IPR000639">
    <property type="entry name" value="Epox_hydrolase-like"/>
</dbReference>
<protein>
    <submittedName>
        <fullName evidence="3">Putative epoxide hydrolase-related protein</fullName>
    </submittedName>
</protein>
<sequence>MSDAVTTRLIDANHLRFEVMECGEGEKFALCLHGFPEHAISWRAQMPALAAAGYRVWAVNQRGYGRSSRPQKVNDYSIEKLMADVAGLIDQATREFNPREVALLGHDWGAAIAWFFAMRRLRPIDALVILNVPHPACFRAALRHWRQLRKSWYIGFFQIPLLPDLLLRAAHGKAVERMFLRSSCHPEYFSSEILAVYRENVSQPGAATAMIDWYRAFARGGFQRQMRMGFPRIDTRTLVIWGLEDVALDPITLHGTERYVTDYTLRTLPGFSHWVQQEAPEVVSAMITAFLAKHRVPTLQAFRESAEAGRAPS</sequence>
<dbReference type="RefSeq" id="WP_114205398.1">
    <property type="nucleotide sequence ID" value="NZ_CP030840.1"/>
</dbReference>
<evidence type="ECO:0000313" key="4">
    <source>
        <dbReference type="Proteomes" id="UP000253606"/>
    </source>
</evidence>
<gene>
    <name evidence="3" type="ORF">ACPOL_0200</name>
</gene>
<evidence type="ECO:0000259" key="2">
    <source>
        <dbReference type="Pfam" id="PF00561"/>
    </source>
</evidence>
<dbReference type="KEGG" id="abas:ACPOL_0200"/>
<keyword evidence="1 3" id="KW-0378">Hydrolase</keyword>
<accession>A0A2Z5FSX1</accession>
<dbReference type="PRINTS" id="PR00412">
    <property type="entry name" value="EPOXHYDRLASE"/>
</dbReference>
<reference evidence="3 4" key="1">
    <citation type="journal article" date="2018" name="Front. Microbiol.">
        <title>Hydrolytic Capabilities as a Key to Environmental Success: Chitinolytic and Cellulolytic Acidobacteria From Acidic Sub-arctic Soils and Boreal Peatlands.</title>
        <authorList>
            <person name="Belova S.E."/>
            <person name="Ravin N.V."/>
            <person name="Pankratov T.A."/>
            <person name="Rakitin A.L."/>
            <person name="Ivanova A.A."/>
            <person name="Beletsky A.V."/>
            <person name="Mardanov A.V."/>
            <person name="Sinninghe Damste J.S."/>
            <person name="Dedysh S.N."/>
        </authorList>
    </citation>
    <scope>NUCLEOTIDE SEQUENCE [LARGE SCALE GENOMIC DNA]</scope>
    <source>
        <strain evidence="3 4">SBC82</strain>
    </source>
</reference>
<evidence type="ECO:0000313" key="3">
    <source>
        <dbReference type="EMBL" id="AXC09585.1"/>
    </source>
</evidence>
<dbReference type="OrthoDB" id="9776303at2"/>
<dbReference type="EMBL" id="CP030840">
    <property type="protein sequence ID" value="AXC09585.1"/>
    <property type="molecule type" value="Genomic_DNA"/>
</dbReference>
<dbReference type="InterPro" id="IPR000073">
    <property type="entry name" value="AB_hydrolase_1"/>
</dbReference>
<evidence type="ECO:0000256" key="1">
    <source>
        <dbReference type="ARBA" id="ARBA00022801"/>
    </source>
</evidence>
<dbReference type="GO" id="GO:0016787">
    <property type="term" value="F:hydrolase activity"/>
    <property type="evidence" value="ECO:0007669"/>
    <property type="project" value="UniProtKB-KW"/>
</dbReference>
<dbReference type="SUPFAM" id="SSF53474">
    <property type="entry name" value="alpha/beta-Hydrolases"/>
    <property type="match status" value="1"/>
</dbReference>
<dbReference type="Gene3D" id="3.40.50.1820">
    <property type="entry name" value="alpha/beta hydrolase"/>
    <property type="match status" value="1"/>
</dbReference>
<dbReference type="Pfam" id="PF00561">
    <property type="entry name" value="Abhydrolase_1"/>
    <property type="match status" value="1"/>
</dbReference>
<dbReference type="InterPro" id="IPR029058">
    <property type="entry name" value="AB_hydrolase_fold"/>
</dbReference>
<keyword evidence="4" id="KW-1185">Reference proteome</keyword>
<dbReference type="PANTHER" id="PTHR43329">
    <property type="entry name" value="EPOXIDE HYDROLASE"/>
    <property type="match status" value="1"/>
</dbReference>
<proteinExistence type="predicted"/>